<dbReference type="GO" id="GO:0004439">
    <property type="term" value="F:phosphatidylinositol-4,5-bisphosphate 5-phosphatase activity"/>
    <property type="evidence" value="ECO:0007669"/>
    <property type="project" value="TreeGrafter"/>
</dbReference>
<evidence type="ECO:0000259" key="3">
    <source>
        <dbReference type="SMART" id="SM00128"/>
    </source>
</evidence>
<gene>
    <name evidence="4" type="ORF">HPP92_015222</name>
</gene>
<dbReference type="GO" id="GO:0004445">
    <property type="term" value="F:inositol-polyphosphate 5-phosphatase activity"/>
    <property type="evidence" value="ECO:0007669"/>
    <property type="project" value="InterPro"/>
</dbReference>
<evidence type="ECO:0000313" key="4">
    <source>
        <dbReference type="EMBL" id="KAG0473365.1"/>
    </source>
</evidence>
<name>A0A835UUW4_VANPL</name>
<dbReference type="InterPro" id="IPR036691">
    <property type="entry name" value="Endo/exonu/phosph_ase_sf"/>
</dbReference>
<evidence type="ECO:0000313" key="5">
    <source>
        <dbReference type="Proteomes" id="UP000636800"/>
    </source>
</evidence>
<protein>
    <recommendedName>
        <fullName evidence="3">Inositol polyphosphate-related phosphatase domain-containing protein</fullName>
    </recommendedName>
</protein>
<evidence type="ECO:0000256" key="1">
    <source>
        <dbReference type="ARBA" id="ARBA00010768"/>
    </source>
</evidence>
<dbReference type="Proteomes" id="UP000636800">
    <property type="component" value="Chromosome 7"/>
</dbReference>
<dbReference type="EMBL" id="JADCNL010000007">
    <property type="protein sequence ID" value="KAG0473365.1"/>
    <property type="molecule type" value="Genomic_DNA"/>
</dbReference>
<dbReference type="Gene3D" id="3.60.10.10">
    <property type="entry name" value="Endonuclease/exonuclease/phosphatase"/>
    <property type="match status" value="2"/>
</dbReference>
<dbReference type="InterPro" id="IPR000300">
    <property type="entry name" value="IPPc"/>
</dbReference>
<comment type="caution">
    <text evidence="4">The sequence shown here is derived from an EMBL/GenBank/DDBJ whole genome shotgun (WGS) entry which is preliminary data.</text>
</comment>
<sequence length="606" mass="69154">MKSRRKSSESFFPSIIIQKWFNRKPKVHEFSEDEIDSESEDDVAQKTKKEIIIPFPLKAGGQDGSRNKASVADTQRKASIRRFQRGKSETLRIQYINKKEVKVLIGTWNVAGKPPLEDIELDEWLCVSKPAEMYIIGFQEVVPLNAGNVFGAEDRRPTAKWEAIIRRTLNRSQQPKKLCKSYSAPSLDLHQMLNSSGAISRNPTKAVADLELNTMARLAGCSSSNREEKNEPCKLEKAFKMSRIGPIDGACNLDWPEHALDSPSESFESCLTSRSGFDWIESPQTCVSLASETGFGLKRVHRSSGNLGMRWPEQQETSDIINTSLEPYSLTEDAMGLHEIDFNKETVMHHAKYVRIASKQMVGIFITVWVDRRLRKHINNLKVYPVGVGLMGYMGNKGSVSVSMTLFQTRLCFVCSHLTSGHKVGDYQKRNSDVYDILERTNFSSIVDPDQPLTISSHDRIFWFGDLNYRVNLTDSEVRELVSMKRWDELMKYDQLVIELKSGQTFDGWKEGLVDFAPTYKYVINSSRYVGEIMNSEEKKRSPAWCDRILWSGKGIKQLEYWRSEIHLSDHRPVSSMFIVEVEVLDHRKLERALNYANAGLQPGEP</sequence>
<dbReference type="PANTHER" id="PTHR45666">
    <property type="entry name" value="TYPE IV INOSITOL POLYPHOSPHATE 5-PHOSPHATASE 9"/>
    <property type="match status" value="1"/>
</dbReference>
<dbReference type="SUPFAM" id="SSF56219">
    <property type="entry name" value="DNase I-like"/>
    <property type="match status" value="1"/>
</dbReference>
<dbReference type="InterPro" id="IPR045849">
    <property type="entry name" value="IP5P_plant"/>
</dbReference>
<dbReference type="PANTHER" id="PTHR45666:SF21">
    <property type="entry name" value="TYPE I INOSITOL POLYPHOSPHATE 5-PHOSPHATASE 2"/>
    <property type="match status" value="1"/>
</dbReference>
<feature type="domain" description="Inositol polyphosphate-related phosphatase" evidence="3">
    <location>
        <begin position="299"/>
        <end position="586"/>
    </location>
</feature>
<dbReference type="Pfam" id="PF22669">
    <property type="entry name" value="Exo_endo_phos2"/>
    <property type="match status" value="2"/>
</dbReference>
<accession>A0A835UUW4</accession>
<reference evidence="4 5" key="1">
    <citation type="journal article" date="2020" name="Nat. Food">
        <title>A phased Vanilla planifolia genome enables genetic improvement of flavour and production.</title>
        <authorList>
            <person name="Hasing T."/>
            <person name="Tang H."/>
            <person name="Brym M."/>
            <person name="Khazi F."/>
            <person name="Huang T."/>
            <person name="Chambers A.H."/>
        </authorList>
    </citation>
    <scope>NUCLEOTIDE SEQUENCE [LARGE SCALE GENOMIC DNA]</scope>
    <source>
        <tissue evidence="4">Leaf</tissue>
    </source>
</reference>
<dbReference type="SMART" id="SM00128">
    <property type="entry name" value="IPPc"/>
    <property type="match status" value="1"/>
</dbReference>
<organism evidence="4 5">
    <name type="scientific">Vanilla planifolia</name>
    <name type="common">Vanilla</name>
    <dbReference type="NCBI Taxonomy" id="51239"/>
    <lineage>
        <taxon>Eukaryota</taxon>
        <taxon>Viridiplantae</taxon>
        <taxon>Streptophyta</taxon>
        <taxon>Embryophyta</taxon>
        <taxon>Tracheophyta</taxon>
        <taxon>Spermatophyta</taxon>
        <taxon>Magnoliopsida</taxon>
        <taxon>Liliopsida</taxon>
        <taxon>Asparagales</taxon>
        <taxon>Orchidaceae</taxon>
        <taxon>Vanilloideae</taxon>
        <taxon>Vanilleae</taxon>
        <taxon>Vanilla</taxon>
    </lineage>
</organism>
<keyword evidence="2" id="KW-0378">Hydrolase</keyword>
<dbReference type="GO" id="GO:0034485">
    <property type="term" value="F:phosphatidylinositol-3,4,5-trisphosphate 5-phosphatase activity"/>
    <property type="evidence" value="ECO:0007669"/>
    <property type="project" value="TreeGrafter"/>
</dbReference>
<dbReference type="AlphaFoldDB" id="A0A835UUW4"/>
<proteinExistence type="inferred from homology"/>
<dbReference type="OrthoDB" id="2006495at2759"/>
<dbReference type="GO" id="GO:0046856">
    <property type="term" value="P:phosphatidylinositol dephosphorylation"/>
    <property type="evidence" value="ECO:0007669"/>
    <property type="project" value="InterPro"/>
</dbReference>
<keyword evidence="5" id="KW-1185">Reference proteome</keyword>
<comment type="similarity">
    <text evidence="1">Belongs to the inositol polyphosphate 5-phosphatase family.</text>
</comment>
<evidence type="ECO:0000256" key="2">
    <source>
        <dbReference type="ARBA" id="ARBA00022801"/>
    </source>
</evidence>